<accession>A0AAV4LYE3</accession>
<dbReference type="AlphaFoldDB" id="A0AAV4LYE3"/>
<dbReference type="GO" id="GO:0051301">
    <property type="term" value="P:cell division"/>
    <property type="evidence" value="ECO:0007669"/>
    <property type="project" value="UniProtKB-KW"/>
</dbReference>
<keyword evidence="1" id="KW-0132">Cell division</keyword>
<dbReference type="Proteomes" id="UP001497744">
    <property type="component" value="Unassembled WGS sequence"/>
</dbReference>
<protein>
    <submittedName>
        <fullName evidence="1">Cell division protein ZapA</fullName>
    </submittedName>
</protein>
<comment type="caution">
    <text evidence="1">The sequence shown here is derived from an EMBL/GenBank/DDBJ whole genome shotgun (WGS) entry which is preliminary data.</text>
</comment>
<dbReference type="EMBL" id="BPLF01000004">
    <property type="protein sequence ID" value="GIX65257.1"/>
    <property type="molecule type" value="Genomic_DNA"/>
</dbReference>
<evidence type="ECO:0000313" key="2">
    <source>
        <dbReference type="Proteomes" id="UP001497744"/>
    </source>
</evidence>
<organism evidence="1 2">
    <name type="scientific">Babesia caballi</name>
    <dbReference type="NCBI Taxonomy" id="5871"/>
    <lineage>
        <taxon>Eukaryota</taxon>
        <taxon>Sar</taxon>
        <taxon>Alveolata</taxon>
        <taxon>Apicomplexa</taxon>
        <taxon>Aconoidasida</taxon>
        <taxon>Piroplasmida</taxon>
        <taxon>Babesiidae</taxon>
        <taxon>Babesia</taxon>
    </lineage>
</organism>
<keyword evidence="2" id="KW-1185">Reference proteome</keyword>
<keyword evidence="1" id="KW-0131">Cell cycle</keyword>
<reference evidence="1 2" key="1">
    <citation type="submission" date="2021-06" db="EMBL/GenBank/DDBJ databases">
        <title>Genome sequence of Babesia caballi.</title>
        <authorList>
            <person name="Yamagishi J."/>
            <person name="Kidaka T."/>
            <person name="Ochi A."/>
        </authorList>
    </citation>
    <scope>NUCLEOTIDE SEQUENCE [LARGE SCALE GENOMIC DNA]</scope>
    <source>
        <strain evidence="1">USDA-D6B2</strain>
    </source>
</reference>
<name>A0AAV4LYE3_BABCB</name>
<gene>
    <name evidence="1" type="ORF">BcabD6B2_46920</name>
</gene>
<dbReference type="GeneID" id="94196738"/>
<proteinExistence type="predicted"/>
<dbReference type="RefSeq" id="XP_067717326.1">
    <property type="nucleotide sequence ID" value="XM_067861225.1"/>
</dbReference>
<sequence length="231" mass="25888">MRLVANRQRRHGERIQRLLLLREPRLPRRPGAPARHRSVVPRHPPRLHQVHRLPVRPRVLQHHAPRPGVDGHHLPARAPPLLAPRLLLLEGVVVNVPVQVVLAKLRRAEHDALRLQAQFGAGDGRVDVRQVLTEPRARREGVAAELEGRAERLQVDEPLRVHRLPVLQRLEGEHLPVHHPVLEVVVADPPVLVGRASGVERDVGAHAQPDSEVHELQHLNLVHGHVVPAAP</sequence>
<evidence type="ECO:0000313" key="1">
    <source>
        <dbReference type="EMBL" id="GIX65257.1"/>
    </source>
</evidence>